<name>A0A9Q0RL61_BLOTA</name>
<comment type="cofactor">
    <cofactor evidence="1">
        <name>Mn(2+)</name>
        <dbReference type="ChEBI" id="CHEBI:29035"/>
    </cofactor>
</comment>
<evidence type="ECO:0000256" key="5">
    <source>
        <dbReference type="ARBA" id="ARBA00017962"/>
    </source>
</evidence>
<dbReference type="OMA" id="LLRYCNP"/>
<comment type="subcellular location">
    <subcellularLocation>
        <location evidence="2">Golgi apparatus membrane</location>
        <topology evidence="2">Single-pass type II membrane protein</topology>
    </subcellularLocation>
</comment>
<keyword evidence="8" id="KW-0812">Transmembrane</keyword>
<dbReference type="Proteomes" id="UP001142055">
    <property type="component" value="Chromosome 3"/>
</dbReference>
<dbReference type="GO" id="GO:0000139">
    <property type="term" value="C:Golgi membrane"/>
    <property type="evidence" value="ECO:0007669"/>
    <property type="project" value="UniProtKB-SubCell"/>
</dbReference>
<dbReference type="GO" id="GO:0046872">
    <property type="term" value="F:metal ion binding"/>
    <property type="evidence" value="ECO:0007669"/>
    <property type="project" value="UniProtKB-KW"/>
</dbReference>
<dbReference type="OrthoDB" id="9974378at2759"/>
<keyword evidence="7" id="KW-0808">Transferase</keyword>
<protein>
    <recommendedName>
        <fullName evidence="5">Beta-1,4-glucuronyltransferase 1</fullName>
    </recommendedName>
    <alternativeName>
        <fullName evidence="16">I-beta-1,3-N-acetylglucosaminyltransferase</fullName>
    </alternativeName>
    <alternativeName>
        <fullName evidence="19">N-acetyllactosaminide beta-1,3-N-acetylglucosaminyltransferase</fullName>
    </alternativeName>
    <alternativeName>
        <fullName evidence="17">Poly-N-acetyllactosamine extension enzyme</fullName>
    </alternativeName>
    <alternativeName>
        <fullName evidence="18">UDP-GlcNAc:betaGal beta-1,3-N-acetylglucosaminyltransferase 1</fullName>
    </alternativeName>
</protein>
<dbReference type="EMBL" id="JAPWDV010000003">
    <property type="protein sequence ID" value="KAJ6218439.1"/>
    <property type="molecule type" value="Genomic_DNA"/>
</dbReference>
<evidence type="ECO:0000256" key="17">
    <source>
        <dbReference type="ARBA" id="ARBA00032175"/>
    </source>
</evidence>
<comment type="similarity">
    <text evidence="4">Belongs to the glycosyltransferase 49 family.</text>
</comment>
<keyword evidence="10" id="KW-0735">Signal-anchor</keyword>
<evidence type="ECO:0000256" key="12">
    <source>
        <dbReference type="ARBA" id="ARBA00023034"/>
    </source>
</evidence>
<accession>A0A9Q0RL61</accession>
<evidence type="ECO:0000256" key="7">
    <source>
        <dbReference type="ARBA" id="ARBA00022679"/>
    </source>
</evidence>
<comment type="caution">
    <text evidence="21">The sequence shown here is derived from an EMBL/GenBank/DDBJ whole genome shotgun (WGS) entry which is preliminary data.</text>
</comment>
<evidence type="ECO:0000256" key="16">
    <source>
        <dbReference type="ARBA" id="ARBA00030723"/>
    </source>
</evidence>
<keyword evidence="14" id="KW-0325">Glycoprotein</keyword>
<evidence type="ECO:0000256" key="11">
    <source>
        <dbReference type="ARBA" id="ARBA00022989"/>
    </source>
</evidence>
<dbReference type="AlphaFoldDB" id="A0A9Q0RL61"/>
<keyword evidence="15" id="KW-0464">Manganese</keyword>
<evidence type="ECO:0000256" key="8">
    <source>
        <dbReference type="ARBA" id="ARBA00022692"/>
    </source>
</evidence>
<keyword evidence="9" id="KW-0479">Metal-binding</keyword>
<dbReference type="Pfam" id="PF13896">
    <property type="entry name" value="Glyco_transf_49"/>
    <property type="match status" value="1"/>
</dbReference>
<comment type="catalytic activity">
    <reaction evidence="20">
        <text>3-O-[beta-D-Xyl-(1-&gt;4)-Rib-ol-P-Rib-ol-P-3-beta-D-GalNAc-(1-&gt;3)-beta-D-GlcNAc-(1-&gt;4)-(O-6-P-alpha-D-Man)]-Thr-[protein] + UDP-alpha-D-glucuronate = 3-O-[beta-D-GlcA-(1-&gt;3)-beta-D-Xyl-(1-&gt;4)-Rib-ol-P-Rib-ol-P-3-beta-D-GalNAc-(1-&gt;3)-beta-D-GlcNAc-(1-&gt;4)-(O-6-P-alpha-D-Man)]-Thr-[protein] + UDP + H(+)</text>
        <dbReference type="Rhea" id="RHEA:46860"/>
        <dbReference type="Rhea" id="RHEA-COMP:15023"/>
        <dbReference type="Rhea" id="RHEA-COMP:17482"/>
        <dbReference type="ChEBI" id="CHEBI:15378"/>
        <dbReference type="ChEBI" id="CHEBI:58052"/>
        <dbReference type="ChEBI" id="CHEBI:58223"/>
        <dbReference type="ChEBI" id="CHEBI:142405"/>
        <dbReference type="ChEBI" id="CHEBI:177336"/>
    </reaction>
</comment>
<dbReference type="PANTHER" id="PTHR46420">
    <property type="entry name" value="BETA-1,4-GLUCURONYLTRANSFERASE 1"/>
    <property type="match status" value="1"/>
</dbReference>
<evidence type="ECO:0000313" key="21">
    <source>
        <dbReference type="EMBL" id="KAJ6218439.1"/>
    </source>
</evidence>
<organism evidence="21 22">
    <name type="scientific">Blomia tropicalis</name>
    <name type="common">Mite</name>
    <dbReference type="NCBI Taxonomy" id="40697"/>
    <lineage>
        <taxon>Eukaryota</taxon>
        <taxon>Metazoa</taxon>
        <taxon>Ecdysozoa</taxon>
        <taxon>Arthropoda</taxon>
        <taxon>Chelicerata</taxon>
        <taxon>Arachnida</taxon>
        <taxon>Acari</taxon>
        <taxon>Acariformes</taxon>
        <taxon>Sarcoptiformes</taxon>
        <taxon>Astigmata</taxon>
        <taxon>Glycyphagoidea</taxon>
        <taxon>Echimyopodidae</taxon>
        <taxon>Blomia</taxon>
    </lineage>
</organism>
<evidence type="ECO:0000256" key="13">
    <source>
        <dbReference type="ARBA" id="ARBA00023136"/>
    </source>
</evidence>
<keyword evidence="13" id="KW-0472">Membrane</keyword>
<evidence type="ECO:0000256" key="10">
    <source>
        <dbReference type="ARBA" id="ARBA00022968"/>
    </source>
</evidence>
<evidence type="ECO:0000256" key="2">
    <source>
        <dbReference type="ARBA" id="ARBA00004323"/>
    </source>
</evidence>
<proteinExistence type="inferred from homology"/>
<evidence type="ECO:0000256" key="1">
    <source>
        <dbReference type="ARBA" id="ARBA00001936"/>
    </source>
</evidence>
<dbReference type="GO" id="GO:0035269">
    <property type="term" value="P:protein O-linked glycosylation via mannose"/>
    <property type="evidence" value="ECO:0007669"/>
    <property type="project" value="TreeGrafter"/>
</dbReference>
<evidence type="ECO:0000256" key="20">
    <source>
        <dbReference type="ARBA" id="ARBA00047852"/>
    </source>
</evidence>
<dbReference type="InterPro" id="IPR043189">
    <property type="entry name" value="B4GAT1"/>
</dbReference>
<gene>
    <name evidence="21" type="ORF">RDWZM_009596</name>
</gene>
<keyword evidence="12" id="KW-0333">Golgi apparatus</keyword>
<evidence type="ECO:0000256" key="9">
    <source>
        <dbReference type="ARBA" id="ARBA00022723"/>
    </source>
</evidence>
<evidence type="ECO:0000256" key="4">
    <source>
        <dbReference type="ARBA" id="ARBA00008539"/>
    </source>
</evidence>
<dbReference type="GO" id="GO:0015020">
    <property type="term" value="F:glucuronosyltransferase activity"/>
    <property type="evidence" value="ECO:0007669"/>
    <property type="project" value="InterPro"/>
</dbReference>
<evidence type="ECO:0000313" key="22">
    <source>
        <dbReference type="Proteomes" id="UP001142055"/>
    </source>
</evidence>
<comment type="pathway">
    <text evidence="3">Protein modification; protein glycosylation.</text>
</comment>
<evidence type="ECO:0000256" key="6">
    <source>
        <dbReference type="ARBA" id="ARBA00022676"/>
    </source>
</evidence>
<sequence length="528" mass="61671">MSRLFRRIVILLVFVIAILQVIHISLMSRLDKKNGENVKLNKINSEPKVSGKSSFHSFDDKYDPKNVAEEREQMYNALQSLSSILDSSGEYQILAFISIANALKNSRLTKHSSLIIGPKIGESLDGGNHNLNLYRRNDIAIVTHTTISQLYHVPLLAKRWHGLISIALFVTTIQQLPLAIEAILLLRNCNPSVRHRVSFHLVYPLSLAGKLVDQKTRIEHDYNLRWSDIVKTYPDLYQMVRKVNCGSSRLRSVIEKWDAHFAETITTNYAHQVPYPNNLLRNIARRYALTEYSLVIDVDLVPSALLYEKFIEFGKRTKLFKQWDEELVESNLSSKNALKKLVFVLPTYEIDLNRSATLRQRHRSDINIDEDELIPGDKSDLILGIEQQTIRPFYIELCWKCQKYTDYEAWLHSSTLINSTEHETRIDILFEILWHDPWEPFYISSNDVPLYDERFRQYGFNRISQVCELHMAGYRFAILNNAFLVHKGFKVQGVFHSNKDLELEHNRMLFRQFKIQLKDRYPTSNRRC</sequence>
<evidence type="ECO:0000256" key="14">
    <source>
        <dbReference type="ARBA" id="ARBA00023180"/>
    </source>
</evidence>
<evidence type="ECO:0000256" key="19">
    <source>
        <dbReference type="ARBA" id="ARBA00033291"/>
    </source>
</evidence>
<evidence type="ECO:0000256" key="3">
    <source>
        <dbReference type="ARBA" id="ARBA00004922"/>
    </source>
</evidence>
<keyword evidence="22" id="KW-1185">Reference proteome</keyword>
<evidence type="ECO:0000256" key="18">
    <source>
        <dbReference type="ARBA" id="ARBA00032181"/>
    </source>
</evidence>
<reference evidence="21" key="1">
    <citation type="submission" date="2022-12" db="EMBL/GenBank/DDBJ databases">
        <title>Genome assemblies of Blomia tropicalis.</title>
        <authorList>
            <person name="Cui Y."/>
        </authorList>
    </citation>
    <scope>NUCLEOTIDE SEQUENCE</scope>
    <source>
        <tissue evidence="21">Adult mites</tissue>
    </source>
</reference>
<evidence type="ECO:0000256" key="15">
    <source>
        <dbReference type="ARBA" id="ARBA00023211"/>
    </source>
</evidence>
<keyword evidence="6" id="KW-0328">Glycosyltransferase</keyword>
<dbReference type="PANTHER" id="PTHR46420:SF1">
    <property type="entry name" value="BETA-1,4-GLUCURONYLTRANSFERASE 1"/>
    <property type="match status" value="1"/>
</dbReference>
<keyword evidence="11" id="KW-1133">Transmembrane helix</keyword>